<sequence length="150" mass="16100">MSISLDELRRLLSSDEPDYRAIASAAGPEAAEHLRVLARDDNVMLASKAVYAASLLPDGTAHQVVDDAAVSDEPLLRIASASALTNLPEDARNRVAERLIDVGDVAVEKLVIRALGPSLTPGLERSLSRLAESSDSETIRDLSRSRLSDR</sequence>
<protein>
    <recommendedName>
        <fullName evidence="3">HEAT repeat-containing protein</fullName>
    </recommendedName>
</protein>
<evidence type="ECO:0000313" key="1">
    <source>
        <dbReference type="EMBL" id="SCG65232.1"/>
    </source>
</evidence>
<dbReference type="Proteomes" id="UP000198210">
    <property type="component" value="Chromosome I"/>
</dbReference>
<name>A0A1C5J3Q8_9ACTN</name>
<gene>
    <name evidence="1" type="ORF">GA0074704_4092</name>
</gene>
<accession>A0A1C5J3Q8</accession>
<proteinExistence type="predicted"/>
<dbReference type="RefSeq" id="WP_088971979.1">
    <property type="nucleotide sequence ID" value="NZ_JBHLYF010000005.1"/>
</dbReference>
<organism evidence="1 2">
    <name type="scientific">Micromonospora siamensis</name>
    <dbReference type="NCBI Taxonomy" id="299152"/>
    <lineage>
        <taxon>Bacteria</taxon>
        <taxon>Bacillati</taxon>
        <taxon>Actinomycetota</taxon>
        <taxon>Actinomycetes</taxon>
        <taxon>Micromonosporales</taxon>
        <taxon>Micromonosporaceae</taxon>
        <taxon>Micromonospora</taxon>
    </lineage>
</organism>
<dbReference type="AlphaFoldDB" id="A0A1C5J3Q8"/>
<evidence type="ECO:0008006" key="3">
    <source>
        <dbReference type="Google" id="ProtNLM"/>
    </source>
</evidence>
<keyword evidence="2" id="KW-1185">Reference proteome</keyword>
<evidence type="ECO:0000313" key="2">
    <source>
        <dbReference type="Proteomes" id="UP000198210"/>
    </source>
</evidence>
<reference evidence="1 2" key="1">
    <citation type="submission" date="2016-06" db="EMBL/GenBank/DDBJ databases">
        <authorList>
            <person name="Kjaerup R.B."/>
            <person name="Dalgaard T.S."/>
            <person name="Juul-Madsen H.R."/>
        </authorList>
    </citation>
    <scope>NUCLEOTIDE SEQUENCE [LARGE SCALE GENOMIC DNA]</scope>
    <source>
        <strain evidence="1 2">DSM 45097</strain>
    </source>
</reference>
<dbReference type="EMBL" id="LT607751">
    <property type="protein sequence ID" value="SCG65232.1"/>
    <property type="molecule type" value="Genomic_DNA"/>
</dbReference>